<comment type="caution">
    <text evidence="1">The sequence shown here is derived from an EMBL/GenBank/DDBJ whole genome shotgun (WGS) entry which is preliminary data.</text>
</comment>
<organism evidence="1 2">
    <name type="scientific">Vanilla planifolia</name>
    <name type="common">Vanilla</name>
    <dbReference type="NCBI Taxonomy" id="51239"/>
    <lineage>
        <taxon>Eukaryota</taxon>
        <taxon>Viridiplantae</taxon>
        <taxon>Streptophyta</taxon>
        <taxon>Embryophyta</taxon>
        <taxon>Tracheophyta</taxon>
        <taxon>Spermatophyta</taxon>
        <taxon>Magnoliopsida</taxon>
        <taxon>Liliopsida</taxon>
        <taxon>Asparagales</taxon>
        <taxon>Orchidaceae</taxon>
        <taxon>Vanilloideae</taxon>
        <taxon>Vanilleae</taxon>
        <taxon>Vanilla</taxon>
    </lineage>
</organism>
<gene>
    <name evidence="1" type="ORF">HPP92_007778</name>
</gene>
<dbReference type="EMBL" id="JADCNM010000003">
    <property type="protein sequence ID" value="KAG0490915.1"/>
    <property type="molecule type" value="Genomic_DNA"/>
</dbReference>
<accession>A0A835VBJ9</accession>
<protein>
    <submittedName>
        <fullName evidence="1">Uncharacterized protein</fullName>
    </submittedName>
</protein>
<dbReference type="Proteomes" id="UP000639772">
    <property type="component" value="Chromosome 3"/>
</dbReference>
<reference evidence="1 2" key="1">
    <citation type="journal article" date="2020" name="Nat. Food">
        <title>A phased Vanilla planifolia genome enables genetic improvement of flavour and production.</title>
        <authorList>
            <person name="Hasing T."/>
            <person name="Tang H."/>
            <person name="Brym M."/>
            <person name="Khazi F."/>
            <person name="Huang T."/>
            <person name="Chambers A.H."/>
        </authorList>
    </citation>
    <scope>NUCLEOTIDE SEQUENCE [LARGE SCALE GENOMIC DNA]</scope>
    <source>
        <tissue evidence="1">Leaf</tissue>
    </source>
</reference>
<evidence type="ECO:0000313" key="2">
    <source>
        <dbReference type="Proteomes" id="UP000639772"/>
    </source>
</evidence>
<proteinExistence type="predicted"/>
<name>A0A835VBJ9_VANPL</name>
<dbReference type="AlphaFoldDB" id="A0A835VBJ9"/>
<evidence type="ECO:0000313" key="1">
    <source>
        <dbReference type="EMBL" id="KAG0490915.1"/>
    </source>
</evidence>
<sequence>MAMITHFGIFDSGCLALDIRGNGKRDDDLLYRSKKKQKFWKPEAVGDIEVDDVSALVAVLLYWKASEMAWFAVKCANR</sequence>